<feature type="domain" description="Transcription regulator TrmB N-terminal" evidence="1">
    <location>
        <begin position="8"/>
        <end position="59"/>
    </location>
</feature>
<dbReference type="SUPFAM" id="SSF46785">
    <property type="entry name" value="Winged helix' DNA-binding domain"/>
    <property type="match status" value="1"/>
</dbReference>
<dbReference type="Pfam" id="PF01978">
    <property type="entry name" value="TrmB"/>
    <property type="match status" value="1"/>
</dbReference>
<evidence type="ECO:0000313" key="3">
    <source>
        <dbReference type="Proteomes" id="UP000178656"/>
    </source>
</evidence>
<dbReference type="PANTHER" id="PTHR34293">
    <property type="entry name" value="HTH-TYPE TRANSCRIPTIONAL REGULATOR TRMBL2"/>
    <property type="match status" value="1"/>
</dbReference>
<dbReference type="InterPro" id="IPR002831">
    <property type="entry name" value="Tscrpt_reg_TrmB_N"/>
</dbReference>
<sequence>MLQELMNNFYFTEKEAKVYLAALKLGRSRVSDIAKSAELNRITTYEVLKRLLQMGVAHSAVYSGVKTFVVVAPSLLVEKMQSRLQVAQQILPRLALLNRANSNKPSIAFFEGADGLRTIYEGTLACQDKVILNIANPQNLLATIGHDFFTQYVRKRAKRKIQVKVLLPDTPENKKFKSEEKKSKREIKLFDAQKYPLPNEVLIYDNKVAMLSFASLIGVVVEDKDIVQSLRSMWQMVWDAV</sequence>
<name>A0A1F5T6U0_9BACT</name>
<gene>
    <name evidence="2" type="ORF">A2482_00880</name>
</gene>
<evidence type="ECO:0000259" key="1">
    <source>
        <dbReference type="Pfam" id="PF01978"/>
    </source>
</evidence>
<protein>
    <recommendedName>
        <fullName evidence="1">Transcription regulator TrmB N-terminal domain-containing protein</fullName>
    </recommendedName>
</protein>
<proteinExistence type="predicted"/>
<dbReference type="InterPro" id="IPR051797">
    <property type="entry name" value="TrmB-like"/>
</dbReference>
<dbReference type="InterPro" id="IPR036388">
    <property type="entry name" value="WH-like_DNA-bd_sf"/>
</dbReference>
<comment type="caution">
    <text evidence="2">The sequence shown here is derived from an EMBL/GenBank/DDBJ whole genome shotgun (WGS) entry which is preliminary data.</text>
</comment>
<dbReference type="Gene3D" id="1.10.10.10">
    <property type="entry name" value="Winged helix-like DNA-binding domain superfamily/Winged helix DNA-binding domain"/>
    <property type="match status" value="1"/>
</dbReference>
<accession>A0A1F5T6U0</accession>
<dbReference type="AlphaFoldDB" id="A0A1F5T6U0"/>
<dbReference type="PANTHER" id="PTHR34293:SF1">
    <property type="entry name" value="HTH-TYPE TRANSCRIPTIONAL REGULATOR TRMBL2"/>
    <property type="match status" value="1"/>
</dbReference>
<dbReference type="EMBL" id="MFGM01000069">
    <property type="protein sequence ID" value="OGF34690.1"/>
    <property type="molecule type" value="Genomic_DNA"/>
</dbReference>
<organism evidence="2 3">
    <name type="scientific">Candidatus Falkowbacteria bacterium RIFOXYC2_FULL_48_21</name>
    <dbReference type="NCBI Taxonomy" id="1798005"/>
    <lineage>
        <taxon>Bacteria</taxon>
        <taxon>Candidatus Falkowiibacteriota</taxon>
    </lineage>
</organism>
<evidence type="ECO:0000313" key="2">
    <source>
        <dbReference type="EMBL" id="OGF34690.1"/>
    </source>
</evidence>
<dbReference type="Proteomes" id="UP000178656">
    <property type="component" value="Unassembled WGS sequence"/>
</dbReference>
<reference evidence="2 3" key="1">
    <citation type="journal article" date="2016" name="Nat. Commun.">
        <title>Thousands of microbial genomes shed light on interconnected biogeochemical processes in an aquifer system.</title>
        <authorList>
            <person name="Anantharaman K."/>
            <person name="Brown C.T."/>
            <person name="Hug L.A."/>
            <person name="Sharon I."/>
            <person name="Castelle C.J."/>
            <person name="Probst A.J."/>
            <person name="Thomas B.C."/>
            <person name="Singh A."/>
            <person name="Wilkins M.J."/>
            <person name="Karaoz U."/>
            <person name="Brodie E.L."/>
            <person name="Williams K.H."/>
            <person name="Hubbard S.S."/>
            <person name="Banfield J.F."/>
        </authorList>
    </citation>
    <scope>NUCLEOTIDE SEQUENCE [LARGE SCALE GENOMIC DNA]</scope>
</reference>
<dbReference type="InterPro" id="IPR036390">
    <property type="entry name" value="WH_DNA-bd_sf"/>
</dbReference>